<dbReference type="PANTHER" id="PTHR11923:SF51">
    <property type="entry name" value="LYSOSOME MEMBRANE PROTEIN 2"/>
    <property type="match status" value="1"/>
</dbReference>
<comment type="similarity">
    <text evidence="2">Belongs to the CD36 family.</text>
</comment>
<feature type="region of interest" description="Disordered" evidence="8">
    <location>
        <begin position="429"/>
        <end position="453"/>
    </location>
</feature>
<evidence type="ECO:0000256" key="3">
    <source>
        <dbReference type="ARBA" id="ARBA00022475"/>
    </source>
</evidence>
<feature type="non-terminal residue" evidence="10">
    <location>
        <position position="1"/>
    </location>
</feature>
<dbReference type="PANTHER" id="PTHR11923">
    <property type="entry name" value="SCAVENGER RECEPTOR CLASS B TYPE-1 SR-B1"/>
    <property type="match status" value="1"/>
</dbReference>
<keyword evidence="7" id="KW-0325">Glycoprotein</keyword>
<proteinExistence type="inferred from homology"/>
<comment type="caution">
    <text evidence="10">The sequence shown here is derived from an EMBL/GenBank/DDBJ whole genome shotgun (WGS) entry which is preliminary data.</text>
</comment>
<dbReference type="AlphaFoldDB" id="A0A8J2L2U6"/>
<dbReference type="OrthoDB" id="8187528at2759"/>
<evidence type="ECO:0000256" key="1">
    <source>
        <dbReference type="ARBA" id="ARBA00004236"/>
    </source>
</evidence>
<name>A0A8J2L2U6_9HEXA</name>
<dbReference type="EMBL" id="CAJVCH010532606">
    <property type="protein sequence ID" value="CAG7824395.1"/>
    <property type="molecule type" value="Genomic_DNA"/>
</dbReference>
<dbReference type="GO" id="GO:0005044">
    <property type="term" value="F:scavenger receptor activity"/>
    <property type="evidence" value="ECO:0007669"/>
    <property type="project" value="TreeGrafter"/>
</dbReference>
<dbReference type="Proteomes" id="UP000708208">
    <property type="component" value="Unassembled WGS sequence"/>
</dbReference>
<evidence type="ECO:0000256" key="9">
    <source>
        <dbReference type="SAM" id="Phobius"/>
    </source>
</evidence>
<evidence type="ECO:0000256" key="2">
    <source>
        <dbReference type="ARBA" id="ARBA00010532"/>
    </source>
</evidence>
<protein>
    <submittedName>
        <fullName evidence="10">Uncharacterized protein</fullName>
    </submittedName>
</protein>
<organism evidence="10 11">
    <name type="scientific">Allacma fusca</name>
    <dbReference type="NCBI Taxonomy" id="39272"/>
    <lineage>
        <taxon>Eukaryota</taxon>
        <taxon>Metazoa</taxon>
        <taxon>Ecdysozoa</taxon>
        <taxon>Arthropoda</taxon>
        <taxon>Hexapoda</taxon>
        <taxon>Collembola</taxon>
        <taxon>Symphypleona</taxon>
        <taxon>Sminthuridae</taxon>
        <taxon>Allacma</taxon>
    </lineage>
</organism>
<keyword evidence="6 9" id="KW-0472">Membrane</keyword>
<evidence type="ECO:0000256" key="4">
    <source>
        <dbReference type="ARBA" id="ARBA00022692"/>
    </source>
</evidence>
<evidence type="ECO:0000256" key="6">
    <source>
        <dbReference type="ARBA" id="ARBA00023136"/>
    </source>
</evidence>
<evidence type="ECO:0000256" key="7">
    <source>
        <dbReference type="ARBA" id="ARBA00023180"/>
    </source>
</evidence>
<evidence type="ECO:0000313" key="11">
    <source>
        <dbReference type="Proteomes" id="UP000708208"/>
    </source>
</evidence>
<keyword evidence="4 9" id="KW-0812">Transmembrane</keyword>
<dbReference type="Pfam" id="PF01130">
    <property type="entry name" value="CD36"/>
    <property type="match status" value="1"/>
</dbReference>
<feature type="transmembrane region" description="Helical" evidence="9">
    <location>
        <begin position="478"/>
        <end position="503"/>
    </location>
</feature>
<keyword evidence="11" id="KW-1185">Reference proteome</keyword>
<comment type="subcellular location">
    <subcellularLocation>
        <location evidence="1">Cell membrane</location>
    </subcellularLocation>
</comment>
<dbReference type="InterPro" id="IPR002159">
    <property type="entry name" value="CD36_fam"/>
</dbReference>
<sequence>LIISAAAGIGKQYSESDDFLRNINEERLALCDVLPGERSVHLYIFNLTNPADFLNKTNPFPHIGSFEEIGPFSFKETRSRENCRVSMDDLYINFDEVRQLSAESSSNENFDAPLSTANIAFSRFGAFIHEEENNAFLKLEDFVKNGEGYLRQNISPRALLTDGYNISQINTYLREKFPNNLTVLQHDTFTPFMELSTYPRKFTVRSDPETFGQIHSVEEENLDEHYSNGCNVAPATDGSFFPGNITKDTILSFYSEDLCSVVPLVFQEVTTYKSIPALKFVLPENALHIAACDCKYSSGYSNNVKTCFPVGAVDVKTCQQNLPYIASLPHFLNADLIYRQNVSGMSANNALHQSYFIIEPVTGSVLESSLKFQLNVNLVKFEDESLMFTGVAIEDTVFPLFWTEKKFSVAAETVQEILRYLEEISGTTTTTERTSSTAAPTTTRRVDDTTTSPTPISNPAFEALKHQMNDLTWNINKFSVLLTFIGLIFVMSSGASIYFLLALRNKPDNWTRVFKVQTTTCNKS</sequence>
<accession>A0A8J2L2U6</accession>
<dbReference type="GO" id="GO:0005886">
    <property type="term" value="C:plasma membrane"/>
    <property type="evidence" value="ECO:0007669"/>
    <property type="project" value="UniProtKB-SubCell"/>
</dbReference>
<evidence type="ECO:0000313" key="10">
    <source>
        <dbReference type="EMBL" id="CAG7824395.1"/>
    </source>
</evidence>
<keyword evidence="5 9" id="KW-1133">Transmembrane helix</keyword>
<reference evidence="10" key="1">
    <citation type="submission" date="2021-06" db="EMBL/GenBank/DDBJ databases">
        <authorList>
            <person name="Hodson N. C."/>
            <person name="Mongue J. A."/>
            <person name="Jaron S. K."/>
        </authorList>
    </citation>
    <scope>NUCLEOTIDE SEQUENCE</scope>
</reference>
<dbReference type="GO" id="GO:0005737">
    <property type="term" value="C:cytoplasm"/>
    <property type="evidence" value="ECO:0007669"/>
    <property type="project" value="TreeGrafter"/>
</dbReference>
<evidence type="ECO:0000256" key="5">
    <source>
        <dbReference type="ARBA" id="ARBA00022989"/>
    </source>
</evidence>
<gene>
    <name evidence="10" type="ORF">AFUS01_LOCUS34552</name>
</gene>
<evidence type="ECO:0000256" key="8">
    <source>
        <dbReference type="SAM" id="MobiDB-lite"/>
    </source>
</evidence>
<keyword evidence="3" id="KW-1003">Cell membrane</keyword>